<protein>
    <recommendedName>
        <fullName evidence="3">Carboxylic ester hydrolase</fullName>
        <ecNumber evidence="3">3.1.1.-</ecNumber>
    </recommendedName>
</protein>
<dbReference type="InterPro" id="IPR019826">
    <property type="entry name" value="Carboxylesterase_B_AS"/>
</dbReference>
<evidence type="ECO:0000256" key="3">
    <source>
        <dbReference type="RuleBase" id="RU361235"/>
    </source>
</evidence>
<proteinExistence type="inferred from homology"/>
<dbReference type="Pfam" id="PF00135">
    <property type="entry name" value="COesterase"/>
    <property type="match status" value="1"/>
</dbReference>
<evidence type="ECO:0000256" key="2">
    <source>
        <dbReference type="ARBA" id="ARBA00022801"/>
    </source>
</evidence>
<dbReference type="InterPro" id="IPR019819">
    <property type="entry name" value="Carboxylesterase_B_CS"/>
</dbReference>
<evidence type="ECO:0000313" key="5">
    <source>
        <dbReference type="EMBL" id="THU78482.1"/>
    </source>
</evidence>
<dbReference type="PROSITE" id="PS00122">
    <property type="entry name" value="CARBOXYLESTERASE_B_1"/>
    <property type="match status" value="1"/>
</dbReference>
<evidence type="ECO:0000256" key="1">
    <source>
        <dbReference type="ARBA" id="ARBA00005964"/>
    </source>
</evidence>
<comment type="similarity">
    <text evidence="1 3">Belongs to the type-B carboxylesterase/lipase family.</text>
</comment>
<feature type="domain" description="Carboxylesterase type B" evidence="4">
    <location>
        <begin position="172"/>
        <end position="661"/>
    </location>
</feature>
<dbReference type="AlphaFoldDB" id="A0A4S8KRU0"/>
<evidence type="ECO:0000313" key="6">
    <source>
        <dbReference type="Proteomes" id="UP000297245"/>
    </source>
</evidence>
<keyword evidence="3" id="KW-0732">Signal</keyword>
<dbReference type="InterPro" id="IPR050309">
    <property type="entry name" value="Type-B_Carboxylest/Lipase"/>
</dbReference>
<sequence>MTLGNSLLKLLPVILAAPVLVWSRGGRSVSLLFENDGIFTEFGNKPSALLFHEKLPANGALDVCKQNNETLLASEEVDAIKDQLAYFAFIGDIQQDTKFWASKSRHTSSEIVAVSPLSNVYDSAVVDSNKKLAFLCTNSAPHTTKVDTDFSMSPKTNVSVRGATFIGTRDHLTFRFMGIPYAQPPTDDLRFRYPVKLNTSRDIVEATSFQPACIQSGDFTTAVFNPQGVDEDCLYLNIYTPFIPSDPSNHAIALKPVVFWIHGGTNVHGTGSDRTFDGGPLVSRGDVVVVTINYRLGMFGFLALNDGVVTGNYGLADKIAALEWVRDNIASFGGDPNRVTIMGHSAGGWSIVDLLRSPKAAGLFHAAVSQSGGASTFLTQEQAGLEFAPLVAAFCNGTGEERLQCLQTLPVETLLNITDQTFWESVQDGVFVVNQTVAQVGQGPGAVNSVPFMTGFMPDESQSLLGDAISPNATDFNATLFAAGEPPETVKAVLESGLWVISDEFSVYNATVNVDSGRILTCPAVNMITAAAESKAFPALFIYIMQRAYGEFEFDPFNLCTFPVGEPQPYYRCHAGDLYEVFGTYYLFNEPARELNDFAYNSLVQDLWTSFARTHNPNPSLELLKVRGRAYASTLELLKQTGWVWPEFEKDNQVLASLEYPQLGLQDGLPDDRNGRCEVLCEAGCLF</sequence>
<keyword evidence="2 3" id="KW-0378">Hydrolase</keyword>
<dbReference type="PANTHER" id="PTHR11559">
    <property type="entry name" value="CARBOXYLESTERASE"/>
    <property type="match status" value="1"/>
</dbReference>
<feature type="signal peptide" evidence="3">
    <location>
        <begin position="1"/>
        <end position="23"/>
    </location>
</feature>
<reference evidence="5 6" key="1">
    <citation type="journal article" date="2019" name="Nat. Ecol. Evol.">
        <title>Megaphylogeny resolves global patterns of mushroom evolution.</title>
        <authorList>
            <person name="Varga T."/>
            <person name="Krizsan K."/>
            <person name="Foldi C."/>
            <person name="Dima B."/>
            <person name="Sanchez-Garcia M."/>
            <person name="Sanchez-Ramirez S."/>
            <person name="Szollosi G.J."/>
            <person name="Szarkandi J.G."/>
            <person name="Papp V."/>
            <person name="Albert L."/>
            <person name="Andreopoulos W."/>
            <person name="Angelini C."/>
            <person name="Antonin V."/>
            <person name="Barry K.W."/>
            <person name="Bougher N.L."/>
            <person name="Buchanan P."/>
            <person name="Buyck B."/>
            <person name="Bense V."/>
            <person name="Catcheside P."/>
            <person name="Chovatia M."/>
            <person name="Cooper J."/>
            <person name="Damon W."/>
            <person name="Desjardin D."/>
            <person name="Finy P."/>
            <person name="Geml J."/>
            <person name="Haridas S."/>
            <person name="Hughes K."/>
            <person name="Justo A."/>
            <person name="Karasinski D."/>
            <person name="Kautmanova I."/>
            <person name="Kiss B."/>
            <person name="Kocsube S."/>
            <person name="Kotiranta H."/>
            <person name="LaButti K.M."/>
            <person name="Lechner B.E."/>
            <person name="Liimatainen K."/>
            <person name="Lipzen A."/>
            <person name="Lukacs Z."/>
            <person name="Mihaltcheva S."/>
            <person name="Morgado L.N."/>
            <person name="Niskanen T."/>
            <person name="Noordeloos M.E."/>
            <person name="Ohm R.A."/>
            <person name="Ortiz-Santana B."/>
            <person name="Ovrebo C."/>
            <person name="Racz N."/>
            <person name="Riley R."/>
            <person name="Savchenko A."/>
            <person name="Shiryaev A."/>
            <person name="Soop K."/>
            <person name="Spirin V."/>
            <person name="Szebenyi C."/>
            <person name="Tomsovsky M."/>
            <person name="Tulloss R.E."/>
            <person name="Uehling J."/>
            <person name="Grigoriev I.V."/>
            <person name="Vagvolgyi C."/>
            <person name="Papp T."/>
            <person name="Martin F.M."/>
            <person name="Miettinen O."/>
            <person name="Hibbett D.S."/>
            <person name="Nagy L.G."/>
        </authorList>
    </citation>
    <scope>NUCLEOTIDE SEQUENCE [LARGE SCALE GENOMIC DNA]</scope>
    <source>
        <strain evidence="5 6">CBS 962.96</strain>
    </source>
</reference>
<evidence type="ECO:0000259" key="4">
    <source>
        <dbReference type="Pfam" id="PF00135"/>
    </source>
</evidence>
<dbReference type="EC" id="3.1.1.-" evidence="3"/>
<keyword evidence="6" id="KW-1185">Reference proteome</keyword>
<dbReference type="EMBL" id="ML180184">
    <property type="protein sequence ID" value="THU78482.1"/>
    <property type="molecule type" value="Genomic_DNA"/>
</dbReference>
<dbReference type="OrthoDB" id="408631at2759"/>
<name>A0A4S8KRU0_DENBC</name>
<dbReference type="PROSITE" id="PS00941">
    <property type="entry name" value="CARBOXYLESTERASE_B_2"/>
    <property type="match status" value="1"/>
</dbReference>
<organism evidence="5 6">
    <name type="scientific">Dendrothele bispora (strain CBS 962.96)</name>
    <dbReference type="NCBI Taxonomy" id="1314807"/>
    <lineage>
        <taxon>Eukaryota</taxon>
        <taxon>Fungi</taxon>
        <taxon>Dikarya</taxon>
        <taxon>Basidiomycota</taxon>
        <taxon>Agaricomycotina</taxon>
        <taxon>Agaricomycetes</taxon>
        <taxon>Agaricomycetidae</taxon>
        <taxon>Agaricales</taxon>
        <taxon>Agaricales incertae sedis</taxon>
        <taxon>Dendrothele</taxon>
    </lineage>
</organism>
<dbReference type="GO" id="GO:0016787">
    <property type="term" value="F:hydrolase activity"/>
    <property type="evidence" value="ECO:0007669"/>
    <property type="project" value="UniProtKB-KW"/>
</dbReference>
<accession>A0A4S8KRU0</accession>
<dbReference type="InterPro" id="IPR029058">
    <property type="entry name" value="AB_hydrolase_fold"/>
</dbReference>
<dbReference type="Proteomes" id="UP000297245">
    <property type="component" value="Unassembled WGS sequence"/>
</dbReference>
<dbReference type="InterPro" id="IPR002018">
    <property type="entry name" value="CarbesteraseB"/>
</dbReference>
<gene>
    <name evidence="5" type="ORF">K435DRAFT_973514</name>
</gene>
<dbReference type="Gene3D" id="3.40.50.1820">
    <property type="entry name" value="alpha/beta hydrolase"/>
    <property type="match status" value="1"/>
</dbReference>
<feature type="chain" id="PRO_5020996223" description="Carboxylic ester hydrolase" evidence="3">
    <location>
        <begin position="24"/>
        <end position="687"/>
    </location>
</feature>
<dbReference type="SUPFAM" id="SSF53474">
    <property type="entry name" value="alpha/beta-Hydrolases"/>
    <property type="match status" value="1"/>
</dbReference>